<dbReference type="GO" id="GO:0008654">
    <property type="term" value="P:phospholipid biosynthetic process"/>
    <property type="evidence" value="ECO:0007669"/>
    <property type="project" value="UniProtKB-KW"/>
</dbReference>
<keyword evidence="4 10" id="KW-0808">Transferase</keyword>
<dbReference type="PANTHER" id="PTHR30100:SF1">
    <property type="entry name" value="PHOSPHATE ACYLTRANSFERASE"/>
    <property type="match status" value="1"/>
</dbReference>
<comment type="subcellular location">
    <subcellularLocation>
        <location evidence="10">Cytoplasm</location>
    </subcellularLocation>
    <text evidence="10">Associated with the membrane possibly through PlsY.</text>
</comment>
<evidence type="ECO:0000256" key="9">
    <source>
        <dbReference type="ARBA" id="ARBA00046608"/>
    </source>
</evidence>
<evidence type="ECO:0000256" key="1">
    <source>
        <dbReference type="ARBA" id="ARBA00001232"/>
    </source>
</evidence>
<dbReference type="EMBL" id="DXCC01000031">
    <property type="protein sequence ID" value="HIZ15823.1"/>
    <property type="molecule type" value="Genomic_DNA"/>
</dbReference>
<name>A0A9D2ILT4_9BACT</name>
<dbReference type="PIRSF" id="PIRSF002465">
    <property type="entry name" value="Phsphlp_syn_PlsX"/>
    <property type="match status" value="1"/>
</dbReference>
<dbReference type="EC" id="2.3.1.274" evidence="8 10"/>
<organism evidence="11 12">
    <name type="scientific">Candidatus Tidjanibacter faecipullorum</name>
    <dbReference type="NCBI Taxonomy" id="2838766"/>
    <lineage>
        <taxon>Bacteria</taxon>
        <taxon>Pseudomonadati</taxon>
        <taxon>Bacteroidota</taxon>
        <taxon>Bacteroidia</taxon>
        <taxon>Bacteroidales</taxon>
        <taxon>Rikenellaceae</taxon>
        <taxon>Tidjanibacter</taxon>
    </lineage>
</organism>
<evidence type="ECO:0000256" key="10">
    <source>
        <dbReference type="HAMAP-Rule" id="MF_00019"/>
    </source>
</evidence>
<reference evidence="11" key="1">
    <citation type="journal article" date="2021" name="PeerJ">
        <title>Extensive microbial diversity within the chicken gut microbiome revealed by metagenomics and culture.</title>
        <authorList>
            <person name="Gilroy R."/>
            <person name="Ravi A."/>
            <person name="Getino M."/>
            <person name="Pursley I."/>
            <person name="Horton D.L."/>
            <person name="Alikhan N.F."/>
            <person name="Baker D."/>
            <person name="Gharbi K."/>
            <person name="Hall N."/>
            <person name="Watson M."/>
            <person name="Adriaenssens E.M."/>
            <person name="Foster-Nyarko E."/>
            <person name="Jarju S."/>
            <person name="Secka A."/>
            <person name="Antonio M."/>
            <person name="Oren A."/>
            <person name="Chaudhuri R.R."/>
            <person name="La Ragione R."/>
            <person name="Hildebrand F."/>
            <person name="Pallen M.J."/>
        </authorList>
    </citation>
    <scope>NUCLEOTIDE SEQUENCE</scope>
    <source>
        <strain evidence="11">ChiHjej11B10-19426</strain>
    </source>
</reference>
<dbReference type="PANTHER" id="PTHR30100">
    <property type="entry name" value="FATTY ACID/PHOSPHOLIPID SYNTHESIS PROTEIN PLSX"/>
    <property type="match status" value="1"/>
</dbReference>
<evidence type="ECO:0000256" key="8">
    <source>
        <dbReference type="ARBA" id="ARBA00024069"/>
    </source>
</evidence>
<evidence type="ECO:0000256" key="5">
    <source>
        <dbReference type="ARBA" id="ARBA00023098"/>
    </source>
</evidence>
<evidence type="ECO:0000313" key="11">
    <source>
        <dbReference type="EMBL" id="HIZ15823.1"/>
    </source>
</evidence>
<dbReference type="AlphaFoldDB" id="A0A9D2ILT4"/>
<keyword evidence="6 10" id="KW-0594">Phospholipid biosynthesis</keyword>
<dbReference type="Gene3D" id="3.40.718.10">
    <property type="entry name" value="Isopropylmalate Dehydrogenase"/>
    <property type="match status" value="1"/>
</dbReference>
<dbReference type="SUPFAM" id="SSF53659">
    <property type="entry name" value="Isocitrate/Isopropylmalate dehydrogenase-like"/>
    <property type="match status" value="1"/>
</dbReference>
<keyword evidence="11" id="KW-0012">Acyltransferase</keyword>
<comment type="pathway">
    <text evidence="10">Lipid metabolism; phospholipid metabolism.</text>
</comment>
<reference evidence="11" key="2">
    <citation type="submission" date="2021-04" db="EMBL/GenBank/DDBJ databases">
        <authorList>
            <person name="Gilroy R."/>
        </authorList>
    </citation>
    <scope>NUCLEOTIDE SEQUENCE</scope>
    <source>
        <strain evidence="11">ChiHjej11B10-19426</strain>
    </source>
</reference>
<dbReference type="GO" id="GO:0043811">
    <property type="term" value="F:phosphate:acyl-[acyl carrier protein] acyltransferase activity"/>
    <property type="evidence" value="ECO:0007669"/>
    <property type="project" value="UniProtKB-UniRule"/>
</dbReference>
<keyword evidence="3 10" id="KW-0444">Lipid biosynthesis</keyword>
<keyword evidence="7 10" id="KW-1208">Phospholipid metabolism</keyword>
<evidence type="ECO:0000256" key="7">
    <source>
        <dbReference type="ARBA" id="ARBA00023264"/>
    </source>
</evidence>
<keyword evidence="5 10" id="KW-0443">Lipid metabolism</keyword>
<comment type="function">
    <text evidence="10">Catalyzes the reversible formation of acyl-phosphate (acyl-PO(4)) from acyl-[acyl-carrier-protein] (acyl-ACP). This enzyme utilizes acyl-ACP as fatty acyl donor, but not acyl-CoA.</text>
</comment>
<keyword evidence="2 10" id="KW-0963">Cytoplasm</keyword>
<sequence length="316" mass="34002">MLKIGIDAMGGDFAPQVVIEGALAAREQVGDDCRLVLFGDEQAIRHELDRHGASHAMFDIVPTTEVIGMNDHPAKAYNQKPNSSIRVGYDYLKTRQIDGFASAGATGAMLVGAMYSVGAIAGVIRPAISAQISTLDGSSFLLLDVGLNVDCKPDVLDQYGLLGSTYAEAVLNRKRPRIALLNIGAEKEKGNLATKAAYELMAENGKYNFVGNIEANEIFSGGKADVVVCDGFVGNTILKQTEGFYEIARQRGLSDAYIDRLNYEYVGGTAVLGINGTVIIGHGRSSSLAIQNMIRQTEKTIRSGLITKLQETFRNF</sequence>
<gene>
    <name evidence="10" type="primary">plsX</name>
    <name evidence="11" type="ORF">H9816_07960</name>
</gene>
<dbReference type="Pfam" id="PF02504">
    <property type="entry name" value="FA_synthesis"/>
    <property type="match status" value="1"/>
</dbReference>
<comment type="caution">
    <text evidence="11">The sequence shown here is derived from an EMBL/GenBank/DDBJ whole genome shotgun (WGS) entry which is preliminary data.</text>
</comment>
<comment type="similarity">
    <text evidence="10">Belongs to the PlsX family.</text>
</comment>
<dbReference type="GO" id="GO:0006633">
    <property type="term" value="P:fatty acid biosynthetic process"/>
    <property type="evidence" value="ECO:0007669"/>
    <property type="project" value="UniProtKB-UniRule"/>
</dbReference>
<dbReference type="GO" id="GO:0005737">
    <property type="term" value="C:cytoplasm"/>
    <property type="evidence" value="ECO:0007669"/>
    <property type="project" value="UniProtKB-SubCell"/>
</dbReference>
<comment type="subunit">
    <text evidence="9 10">Homodimer. Probably interacts with PlsY.</text>
</comment>
<evidence type="ECO:0000313" key="12">
    <source>
        <dbReference type="Proteomes" id="UP000824014"/>
    </source>
</evidence>
<evidence type="ECO:0000256" key="2">
    <source>
        <dbReference type="ARBA" id="ARBA00022490"/>
    </source>
</evidence>
<dbReference type="HAMAP" id="MF_00019">
    <property type="entry name" value="PlsX"/>
    <property type="match status" value="1"/>
</dbReference>
<dbReference type="Proteomes" id="UP000824014">
    <property type="component" value="Unassembled WGS sequence"/>
</dbReference>
<comment type="catalytic activity">
    <reaction evidence="1 10">
        <text>a fatty acyl-[ACP] + phosphate = an acyl phosphate + holo-[ACP]</text>
        <dbReference type="Rhea" id="RHEA:42292"/>
        <dbReference type="Rhea" id="RHEA-COMP:9685"/>
        <dbReference type="Rhea" id="RHEA-COMP:14125"/>
        <dbReference type="ChEBI" id="CHEBI:43474"/>
        <dbReference type="ChEBI" id="CHEBI:59918"/>
        <dbReference type="ChEBI" id="CHEBI:64479"/>
        <dbReference type="ChEBI" id="CHEBI:138651"/>
        <dbReference type="EC" id="2.3.1.274"/>
    </reaction>
</comment>
<proteinExistence type="inferred from homology"/>
<protein>
    <recommendedName>
        <fullName evidence="8 10">Phosphate acyltransferase</fullName>
        <ecNumber evidence="8 10">2.3.1.274</ecNumber>
    </recommendedName>
    <alternativeName>
        <fullName evidence="10">Acyl-ACP phosphotransacylase</fullName>
    </alternativeName>
    <alternativeName>
        <fullName evidence="10">Acyl-[acyl-carrier-protein]--phosphate acyltransferase</fullName>
    </alternativeName>
    <alternativeName>
        <fullName evidence="10">Phosphate-acyl-ACP acyltransferase</fullName>
    </alternativeName>
</protein>
<dbReference type="InterPro" id="IPR012281">
    <property type="entry name" value="Phospholipid_synth_PlsX-like"/>
</dbReference>
<accession>A0A9D2ILT4</accession>
<evidence type="ECO:0000256" key="4">
    <source>
        <dbReference type="ARBA" id="ARBA00022679"/>
    </source>
</evidence>
<evidence type="ECO:0000256" key="3">
    <source>
        <dbReference type="ARBA" id="ARBA00022516"/>
    </source>
</evidence>
<evidence type="ECO:0000256" key="6">
    <source>
        <dbReference type="ARBA" id="ARBA00023209"/>
    </source>
</evidence>
<dbReference type="InterPro" id="IPR003664">
    <property type="entry name" value="FA_synthesis"/>
</dbReference>